<organism evidence="9 10">
    <name type="scientific">Candidatus Anaerotruncus excrementipullorum</name>
    <dbReference type="NCBI Taxonomy" id="2838465"/>
    <lineage>
        <taxon>Bacteria</taxon>
        <taxon>Bacillati</taxon>
        <taxon>Bacillota</taxon>
        <taxon>Clostridia</taxon>
        <taxon>Eubacteriales</taxon>
        <taxon>Oscillospiraceae</taxon>
        <taxon>Anaerotruncus</taxon>
    </lineage>
</organism>
<evidence type="ECO:0000259" key="8">
    <source>
        <dbReference type="SMART" id="SM00876"/>
    </source>
</evidence>
<dbReference type="CDD" id="cd01335">
    <property type="entry name" value="Radical_SAM"/>
    <property type="match status" value="1"/>
</dbReference>
<dbReference type="InterPro" id="IPR034428">
    <property type="entry name" value="ThiH/NoCL/HydG-like"/>
</dbReference>
<dbReference type="Pfam" id="PF06968">
    <property type="entry name" value="BATS"/>
    <property type="match status" value="1"/>
</dbReference>
<keyword evidence="2" id="KW-0004">4Fe-4S</keyword>
<dbReference type="PANTHER" id="PTHR43583">
    <property type="entry name" value="2-IMINOACETATE SYNTHASE"/>
    <property type="match status" value="1"/>
</dbReference>
<dbReference type="SFLD" id="SFLDG01060">
    <property type="entry name" value="BATS_domain_containing"/>
    <property type="match status" value="1"/>
</dbReference>
<accession>A0A9D1WR54</accession>
<evidence type="ECO:0000256" key="2">
    <source>
        <dbReference type="ARBA" id="ARBA00022485"/>
    </source>
</evidence>
<comment type="cofactor">
    <cofactor evidence="1">
        <name>[4Fe-4S] cluster</name>
        <dbReference type="ChEBI" id="CHEBI:49883"/>
    </cofactor>
</comment>
<dbReference type="Gene3D" id="3.20.20.70">
    <property type="entry name" value="Aldolase class I"/>
    <property type="match status" value="1"/>
</dbReference>
<evidence type="ECO:0000313" key="9">
    <source>
        <dbReference type="EMBL" id="HIX65598.1"/>
    </source>
</evidence>
<dbReference type="GO" id="GO:0044272">
    <property type="term" value="P:sulfur compound biosynthetic process"/>
    <property type="evidence" value="ECO:0007669"/>
    <property type="project" value="UniProtKB-ARBA"/>
</dbReference>
<evidence type="ECO:0000313" key="10">
    <source>
        <dbReference type="Proteomes" id="UP000886800"/>
    </source>
</evidence>
<comment type="caution">
    <text evidence="9">The sequence shown here is derived from an EMBL/GenBank/DDBJ whole genome shotgun (WGS) entry which is preliminary data.</text>
</comment>
<dbReference type="SFLD" id="SFLDS00029">
    <property type="entry name" value="Radical_SAM"/>
    <property type="match status" value="1"/>
</dbReference>
<dbReference type="SMART" id="SM00876">
    <property type="entry name" value="BATS"/>
    <property type="match status" value="1"/>
</dbReference>
<keyword evidence="3" id="KW-0949">S-adenosyl-L-methionine</keyword>
<dbReference type="InterPro" id="IPR024007">
    <property type="entry name" value="FeFe-hyd_mat_HydG"/>
</dbReference>
<evidence type="ECO:0000256" key="5">
    <source>
        <dbReference type="ARBA" id="ARBA00023004"/>
    </source>
</evidence>
<dbReference type="NCBIfam" id="TIGR03955">
    <property type="entry name" value="rSAM_HydG"/>
    <property type="match status" value="1"/>
</dbReference>
<evidence type="ECO:0000256" key="7">
    <source>
        <dbReference type="SAM" id="MobiDB-lite"/>
    </source>
</evidence>
<dbReference type="GO" id="GO:0003824">
    <property type="term" value="F:catalytic activity"/>
    <property type="evidence" value="ECO:0007669"/>
    <property type="project" value="InterPro"/>
</dbReference>
<dbReference type="SFLD" id="SFLDG01081">
    <property type="entry name" value="cleavage_of_the_Ca-Cb_bond_in"/>
    <property type="match status" value="1"/>
</dbReference>
<keyword evidence="4" id="KW-0479">Metal-binding</keyword>
<dbReference type="Proteomes" id="UP000886800">
    <property type="component" value="Unassembled WGS sequence"/>
</dbReference>
<keyword evidence="6" id="KW-0411">Iron-sulfur</keyword>
<feature type="domain" description="Biotin and thiamin synthesis-associated" evidence="8">
    <location>
        <begin position="275"/>
        <end position="383"/>
    </location>
</feature>
<dbReference type="Pfam" id="PF04055">
    <property type="entry name" value="Radical_SAM"/>
    <property type="match status" value="1"/>
</dbReference>
<dbReference type="InterPro" id="IPR013785">
    <property type="entry name" value="Aldolase_TIM"/>
</dbReference>
<reference evidence="9" key="1">
    <citation type="journal article" date="2021" name="PeerJ">
        <title>Extensive microbial diversity within the chicken gut microbiome revealed by metagenomics and culture.</title>
        <authorList>
            <person name="Gilroy R."/>
            <person name="Ravi A."/>
            <person name="Getino M."/>
            <person name="Pursley I."/>
            <person name="Horton D.L."/>
            <person name="Alikhan N.F."/>
            <person name="Baker D."/>
            <person name="Gharbi K."/>
            <person name="Hall N."/>
            <person name="Watson M."/>
            <person name="Adriaenssens E.M."/>
            <person name="Foster-Nyarko E."/>
            <person name="Jarju S."/>
            <person name="Secka A."/>
            <person name="Antonio M."/>
            <person name="Oren A."/>
            <person name="Chaudhuri R.R."/>
            <person name="La Ragione R."/>
            <person name="Hildebrand F."/>
            <person name="Pallen M.J."/>
        </authorList>
    </citation>
    <scope>NUCLEOTIDE SEQUENCE</scope>
    <source>
        <strain evidence="9">CHK188-5543</strain>
    </source>
</reference>
<evidence type="ECO:0000256" key="6">
    <source>
        <dbReference type="ARBA" id="ARBA00023014"/>
    </source>
</evidence>
<dbReference type="SFLD" id="SFLDF00319">
    <property type="entry name" value="Fe_hydrogenase_maturase_(HydG"/>
    <property type="match status" value="1"/>
</dbReference>
<keyword evidence="5" id="KW-0408">Iron</keyword>
<dbReference type="PANTHER" id="PTHR43583:SF2">
    <property type="entry name" value="THIAZOLE BIOSYNTHESIS PROTEIN"/>
    <property type="match status" value="1"/>
</dbReference>
<dbReference type="EMBL" id="DXES01000114">
    <property type="protein sequence ID" value="HIX65598.1"/>
    <property type="molecule type" value="Genomic_DNA"/>
</dbReference>
<gene>
    <name evidence="9" type="primary">hydG</name>
    <name evidence="9" type="ORF">H9736_05045</name>
</gene>
<evidence type="ECO:0000256" key="1">
    <source>
        <dbReference type="ARBA" id="ARBA00001966"/>
    </source>
</evidence>
<dbReference type="InterPro" id="IPR058240">
    <property type="entry name" value="rSAM_sf"/>
</dbReference>
<dbReference type="GO" id="GO:0046872">
    <property type="term" value="F:metal ion binding"/>
    <property type="evidence" value="ECO:0007669"/>
    <property type="project" value="UniProtKB-KW"/>
</dbReference>
<name>A0A9D1WR54_9FIRM</name>
<dbReference type="InterPro" id="IPR010722">
    <property type="entry name" value="BATS_dom"/>
</dbReference>
<protein>
    <submittedName>
        <fullName evidence="9">[FeFe] hydrogenase H-cluster radical SAM maturase HydG</fullName>
    </submittedName>
</protein>
<feature type="region of interest" description="Disordered" evidence="7">
    <location>
        <begin position="340"/>
        <end position="360"/>
    </location>
</feature>
<proteinExistence type="predicted"/>
<dbReference type="SUPFAM" id="SSF102114">
    <property type="entry name" value="Radical SAM enzymes"/>
    <property type="match status" value="1"/>
</dbReference>
<evidence type="ECO:0000256" key="3">
    <source>
        <dbReference type="ARBA" id="ARBA00022691"/>
    </source>
</evidence>
<evidence type="ECO:0000256" key="4">
    <source>
        <dbReference type="ARBA" id="ARBA00022723"/>
    </source>
</evidence>
<dbReference type="GO" id="GO:0042364">
    <property type="term" value="P:water-soluble vitamin biosynthetic process"/>
    <property type="evidence" value="ECO:0007669"/>
    <property type="project" value="UniProtKB-ARBA"/>
</dbReference>
<sequence>MYNPKSKIATEFIDDTEIQETLAYAAENKANFPLIDQILEKAATLKGLNHREAAVLLECEDPAYLEKIYALAREIKEKNYGNRIVMFAPLYLSNYCVNECRYCPYHHHNKHIARKQLTQEEIVREVVALQDMGHKRLALETGEDPVNCPIDYVLESIKTIYGIKHKNGAIRRVNVNIAATTVENYRKLKEAGIGTYILFQETYNKKSYEYLHPAGPKSNYNYHTEAMDRAMEAGIDDVGCGVLFGLNLYKYDFVGILMHAEHLEAVFGVGPHTISVPRVRTADDIDPDEFNNAISDETFQKIVAVLRVAVPYTGMIISTRESKRTREKVLDLGISQISGGSRTSVGGYAEEEPEEENSAQFDISDNRTLDQVVNWLMDLGHIPSFCTACYREGRTGDRFMSLVKSQQIGNCCQPNALMTLKEYLIDYASPETREKGERMIQETIPKIPNEKVRRLTVEHLADIAGGKRDFRF</sequence>
<dbReference type="AlphaFoldDB" id="A0A9D1WR54"/>
<dbReference type="InterPro" id="IPR007197">
    <property type="entry name" value="rSAM"/>
</dbReference>
<reference evidence="9" key="2">
    <citation type="submission" date="2021-04" db="EMBL/GenBank/DDBJ databases">
        <authorList>
            <person name="Gilroy R."/>
        </authorList>
    </citation>
    <scope>NUCLEOTIDE SEQUENCE</scope>
    <source>
        <strain evidence="9">CHK188-5543</strain>
    </source>
</reference>
<dbReference type="GO" id="GO:0051539">
    <property type="term" value="F:4 iron, 4 sulfur cluster binding"/>
    <property type="evidence" value="ECO:0007669"/>
    <property type="project" value="UniProtKB-KW"/>
</dbReference>